<dbReference type="AlphaFoldDB" id="A0A9P7GN66"/>
<keyword evidence="2" id="KW-0812">Transmembrane</keyword>
<feature type="compositionally biased region" description="Polar residues" evidence="1">
    <location>
        <begin position="241"/>
        <end position="256"/>
    </location>
</feature>
<proteinExistence type="predicted"/>
<keyword evidence="2" id="KW-0472">Membrane</keyword>
<comment type="caution">
    <text evidence="3">The sequence shown here is derived from an EMBL/GenBank/DDBJ whole genome shotgun (WGS) entry which is preliminary data.</text>
</comment>
<dbReference type="Gene3D" id="2.60.120.260">
    <property type="entry name" value="Galactose-binding domain-like"/>
    <property type="match status" value="1"/>
</dbReference>
<keyword evidence="2" id="KW-1133">Transmembrane helix</keyword>
<dbReference type="OrthoDB" id="3265734at2759"/>
<evidence type="ECO:0008006" key="5">
    <source>
        <dbReference type="Google" id="ProtNLM"/>
    </source>
</evidence>
<evidence type="ECO:0000256" key="2">
    <source>
        <dbReference type="SAM" id="Phobius"/>
    </source>
</evidence>
<feature type="transmembrane region" description="Helical" evidence="2">
    <location>
        <begin position="289"/>
        <end position="312"/>
    </location>
</feature>
<evidence type="ECO:0000313" key="3">
    <source>
        <dbReference type="EMBL" id="KAG5650007.1"/>
    </source>
</evidence>
<feature type="compositionally biased region" description="Polar residues" evidence="1">
    <location>
        <begin position="342"/>
        <end position="359"/>
    </location>
</feature>
<name>A0A9P7GN66_9AGAR</name>
<evidence type="ECO:0000256" key="1">
    <source>
        <dbReference type="SAM" id="MobiDB-lite"/>
    </source>
</evidence>
<protein>
    <recommendedName>
        <fullName evidence="5">Transmembrane protein</fullName>
    </recommendedName>
</protein>
<dbReference type="EMBL" id="JABCKI010000591">
    <property type="protein sequence ID" value="KAG5650007.1"/>
    <property type="molecule type" value="Genomic_DNA"/>
</dbReference>
<reference evidence="3" key="2">
    <citation type="submission" date="2021-10" db="EMBL/GenBank/DDBJ databases">
        <title>Phylogenomics reveals ancestral predisposition of the termite-cultivated fungus Termitomyces towards a domesticated lifestyle.</title>
        <authorList>
            <person name="Auxier B."/>
            <person name="Grum-Grzhimaylo A."/>
            <person name="Cardenas M.E."/>
            <person name="Lodge J.D."/>
            <person name="Laessoe T."/>
            <person name="Pedersen O."/>
            <person name="Smith M.E."/>
            <person name="Kuyper T.W."/>
            <person name="Franco-Molano E.A."/>
            <person name="Baroni T.J."/>
            <person name="Aanen D.K."/>
        </authorList>
    </citation>
    <scope>NUCLEOTIDE SEQUENCE</scope>
    <source>
        <strain evidence="3">D49</strain>
    </source>
</reference>
<feature type="region of interest" description="Disordered" evidence="1">
    <location>
        <begin position="241"/>
        <end position="262"/>
    </location>
</feature>
<organism evidence="3 4">
    <name type="scientific">Sphagnurus paluster</name>
    <dbReference type="NCBI Taxonomy" id="117069"/>
    <lineage>
        <taxon>Eukaryota</taxon>
        <taxon>Fungi</taxon>
        <taxon>Dikarya</taxon>
        <taxon>Basidiomycota</taxon>
        <taxon>Agaricomycotina</taxon>
        <taxon>Agaricomycetes</taxon>
        <taxon>Agaricomycetidae</taxon>
        <taxon>Agaricales</taxon>
        <taxon>Tricholomatineae</taxon>
        <taxon>Lyophyllaceae</taxon>
        <taxon>Sphagnurus</taxon>
    </lineage>
</organism>
<evidence type="ECO:0000313" key="4">
    <source>
        <dbReference type="Proteomes" id="UP000717328"/>
    </source>
</evidence>
<accession>A0A9P7GN66</accession>
<gene>
    <name evidence="3" type="ORF">H0H81_001085</name>
</gene>
<feature type="compositionally biased region" description="Polar residues" evidence="1">
    <location>
        <begin position="402"/>
        <end position="413"/>
    </location>
</feature>
<sequence>MPILSHTANANHVYSRRDLSDGGLDLLGLVLDSVNLFVGFRGVSVPVVMGVPVISTQTNNVPLMRSNALQLLSVSLSSPLASGTLFFHPGEFMSTTITIDDTDPRIRYSSNWIAAAGTNEFDSTTHVTRQAGAQATFKFTGSSIAVYGTIPDTGAYKDAPVSTYSLDGASSVTFSPAIGSTAQYRQLFFSSPKLSDGEHTLVITSAVDQAYLWLDYFEITPVQSTPSLSATSGITTAPLTMSTSTLPDARAPTTSLAIDPAPNATSANIYSSPSKSATPQPSHNGGPNVGAIVGVVIGAFIIGLLFGIFLLLRRRRRRRAPGIPSWAKPALTPGRLDPFMASSPTDGFDTHSSGSSPSPTIGYGYGYVTHGGTTSEKRASNPSPSPSPQTHSSTGLLDGYSERNQNNRATGSSQISTVHLIAEPSSQVYIPGNYAALFLHRLNPEERPPSYHPPV</sequence>
<feature type="region of interest" description="Disordered" evidence="1">
    <location>
        <begin position="334"/>
        <end position="413"/>
    </location>
</feature>
<keyword evidence="4" id="KW-1185">Reference proteome</keyword>
<dbReference type="Proteomes" id="UP000717328">
    <property type="component" value="Unassembled WGS sequence"/>
</dbReference>
<reference evidence="3" key="1">
    <citation type="submission" date="2021-02" db="EMBL/GenBank/DDBJ databases">
        <authorList>
            <person name="Nieuwenhuis M."/>
            <person name="Van De Peppel L.J.J."/>
        </authorList>
    </citation>
    <scope>NUCLEOTIDE SEQUENCE</scope>
    <source>
        <strain evidence="3">D49</strain>
    </source>
</reference>